<dbReference type="ExpressionAtlas" id="A0A3L6DXP9">
    <property type="expression patterns" value="baseline and differential"/>
</dbReference>
<gene>
    <name evidence="1" type="ORF">Zm00014a_003827</name>
</gene>
<accession>A0A3L6DXP9</accession>
<comment type="caution">
    <text evidence="1">The sequence shown here is derived from an EMBL/GenBank/DDBJ whole genome shotgun (WGS) entry which is preliminary data.</text>
</comment>
<organism evidence="1 2">
    <name type="scientific">Zea mays</name>
    <name type="common">Maize</name>
    <dbReference type="NCBI Taxonomy" id="4577"/>
    <lineage>
        <taxon>Eukaryota</taxon>
        <taxon>Viridiplantae</taxon>
        <taxon>Streptophyta</taxon>
        <taxon>Embryophyta</taxon>
        <taxon>Tracheophyta</taxon>
        <taxon>Spermatophyta</taxon>
        <taxon>Magnoliopsida</taxon>
        <taxon>Liliopsida</taxon>
        <taxon>Poales</taxon>
        <taxon>Poaceae</taxon>
        <taxon>PACMAD clade</taxon>
        <taxon>Panicoideae</taxon>
        <taxon>Andropogonodae</taxon>
        <taxon>Andropogoneae</taxon>
        <taxon>Tripsacinae</taxon>
        <taxon>Zea</taxon>
    </lineage>
</organism>
<proteinExistence type="predicted"/>
<dbReference type="EMBL" id="NCVQ01000008">
    <property type="protein sequence ID" value="PWZ13440.1"/>
    <property type="molecule type" value="Genomic_DNA"/>
</dbReference>
<dbReference type="PANTHER" id="PTHR35691">
    <property type="entry name" value="EXPRESSED PROTEIN"/>
    <property type="match status" value="1"/>
</dbReference>
<name>A0A3L6DXP9_MAIZE</name>
<evidence type="ECO:0000313" key="2">
    <source>
        <dbReference type="Proteomes" id="UP000251960"/>
    </source>
</evidence>
<dbReference type="PANTHER" id="PTHR35691:SF1">
    <property type="entry name" value="EXPRESSED PROTEIN"/>
    <property type="match status" value="1"/>
</dbReference>
<protein>
    <submittedName>
        <fullName evidence="1">Uncharacterized protein</fullName>
    </submittedName>
</protein>
<evidence type="ECO:0000313" key="1">
    <source>
        <dbReference type="EMBL" id="PWZ13440.1"/>
    </source>
</evidence>
<dbReference type="AlphaFoldDB" id="A0A3L6DXP9"/>
<sequence>MGLYCCLAHSRDCFLYSKILRTERRQAAAETGSGSSQPALSRAAALHRPTCRYDTAPLEGGFAAMDRVGGGEKQLEDCTVANALGTWFFSVAGALVAIPVGIKKKSLAPLVFFGTTGTMLDIIMGITQCEREHAEREMKILEAQKFSVDASAQNESSDSFGSADK</sequence>
<dbReference type="Proteomes" id="UP000251960">
    <property type="component" value="Chromosome 7"/>
</dbReference>
<reference evidence="1 2" key="1">
    <citation type="journal article" date="2018" name="Nat. Genet.">
        <title>Extensive intraspecific gene order and gene structural variations between Mo17 and other maize genomes.</title>
        <authorList>
            <person name="Sun S."/>
            <person name="Zhou Y."/>
            <person name="Chen J."/>
            <person name="Shi J."/>
            <person name="Zhao H."/>
            <person name="Zhao H."/>
            <person name="Song W."/>
            <person name="Zhang M."/>
            <person name="Cui Y."/>
            <person name="Dong X."/>
            <person name="Liu H."/>
            <person name="Ma X."/>
            <person name="Jiao Y."/>
            <person name="Wang B."/>
            <person name="Wei X."/>
            <person name="Stein J.C."/>
            <person name="Glaubitz J.C."/>
            <person name="Lu F."/>
            <person name="Yu G."/>
            <person name="Liang C."/>
            <person name="Fengler K."/>
            <person name="Li B."/>
            <person name="Rafalski A."/>
            <person name="Schnable P.S."/>
            <person name="Ware D.H."/>
            <person name="Buckler E.S."/>
            <person name="Lai J."/>
        </authorList>
    </citation>
    <scope>NUCLEOTIDE SEQUENCE [LARGE SCALE GENOMIC DNA]</scope>
    <source>
        <strain evidence="2">cv. Missouri 17</strain>
        <tissue evidence="1">Seedling</tissue>
    </source>
</reference>